<evidence type="ECO:0000313" key="3">
    <source>
        <dbReference type="Proteomes" id="UP000678499"/>
    </source>
</evidence>
<proteinExistence type="predicted"/>
<keyword evidence="3" id="KW-1185">Reference proteome</keyword>
<feature type="compositionally biased region" description="Acidic residues" evidence="1">
    <location>
        <begin position="1"/>
        <end position="11"/>
    </location>
</feature>
<name>A0A7R9C0R2_9CRUS</name>
<feature type="region of interest" description="Disordered" evidence="1">
    <location>
        <begin position="115"/>
        <end position="144"/>
    </location>
</feature>
<organism evidence="2">
    <name type="scientific">Notodromas monacha</name>
    <dbReference type="NCBI Taxonomy" id="399045"/>
    <lineage>
        <taxon>Eukaryota</taxon>
        <taxon>Metazoa</taxon>
        <taxon>Ecdysozoa</taxon>
        <taxon>Arthropoda</taxon>
        <taxon>Crustacea</taxon>
        <taxon>Oligostraca</taxon>
        <taxon>Ostracoda</taxon>
        <taxon>Podocopa</taxon>
        <taxon>Podocopida</taxon>
        <taxon>Cypridocopina</taxon>
        <taxon>Cypridoidea</taxon>
        <taxon>Cyprididae</taxon>
        <taxon>Notodromas</taxon>
    </lineage>
</organism>
<reference evidence="2" key="1">
    <citation type="submission" date="2020-11" db="EMBL/GenBank/DDBJ databases">
        <authorList>
            <person name="Tran Van P."/>
        </authorList>
    </citation>
    <scope>NUCLEOTIDE SEQUENCE</scope>
</reference>
<dbReference type="EMBL" id="CAJPEX010005938">
    <property type="protein sequence ID" value="CAG0923872.1"/>
    <property type="molecule type" value="Genomic_DNA"/>
</dbReference>
<accession>A0A7R9C0R2</accession>
<evidence type="ECO:0000256" key="1">
    <source>
        <dbReference type="SAM" id="MobiDB-lite"/>
    </source>
</evidence>
<dbReference type="EMBL" id="OA887975">
    <property type="protein sequence ID" value="CAD7283720.1"/>
    <property type="molecule type" value="Genomic_DNA"/>
</dbReference>
<evidence type="ECO:0000313" key="2">
    <source>
        <dbReference type="EMBL" id="CAD7283720.1"/>
    </source>
</evidence>
<sequence length="144" mass="15732">MLEWDEHDDDGGGGGGDGQQLSRWSYNRNWTRCISTLTQQQLPLAVTRRFVGGNTGMETIRNAAAGDGAGIGRQFHSHWETTRLLSPTPTSGMGRHRHNSFRVDGSTRELFFANSGACSPNPGVDQASDEHNTETNSNNALDRS</sequence>
<dbReference type="AlphaFoldDB" id="A0A7R9C0R2"/>
<gene>
    <name evidence="2" type="ORF">NMOB1V02_LOCUS11332</name>
</gene>
<feature type="compositionally biased region" description="Polar residues" evidence="1">
    <location>
        <begin position="134"/>
        <end position="144"/>
    </location>
</feature>
<protein>
    <submittedName>
        <fullName evidence="2">Uncharacterized protein</fullName>
    </submittedName>
</protein>
<feature type="region of interest" description="Disordered" evidence="1">
    <location>
        <begin position="1"/>
        <end position="21"/>
    </location>
</feature>
<dbReference type="Proteomes" id="UP000678499">
    <property type="component" value="Unassembled WGS sequence"/>
</dbReference>